<dbReference type="EMBL" id="UGQT01000001">
    <property type="protein sequence ID" value="STZ58846.1"/>
    <property type="molecule type" value="Genomic_DNA"/>
</dbReference>
<dbReference type="InterPro" id="IPR003675">
    <property type="entry name" value="Rce1/LyrA-like_dom"/>
</dbReference>
<accession>A0A378TH17</accession>
<keyword evidence="1" id="KW-1133">Transmembrane helix</keyword>
<dbReference type="RefSeq" id="WP_115278528.1">
    <property type="nucleotide sequence ID" value="NZ_AP022600.1"/>
</dbReference>
<proteinExistence type="predicted"/>
<feature type="transmembrane region" description="Helical" evidence="1">
    <location>
        <begin position="53"/>
        <end position="77"/>
    </location>
</feature>
<sequence length="198" mass="20341">MNRDRRTALTVAAALVGWSFTAGLAIPGRRGVQAGLASALARRAGVRAQPGRGAAHGAVAAAVVALGVAASTALPAVREGMRQRELPRPTWRWLAVDIPVGTVWSEEAAYRGALATYAARGFGPRWGKVLQAMAFGLSHIADARAAGEPVAGTVLITGLAGWVFATLAERSGSLLAPALVHLAVNEAGAIAALVVQRR</sequence>
<feature type="domain" description="CAAX prenyl protease 2/Lysostaphin resistance protein A-like" evidence="2">
    <location>
        <begin position="92"/>
        <end position="185"/>
    </location>
</feature>
<evidence type="ECO:0000313" key="4">
    <source>
        <dbReference type="Proteomes" id="UP000254978"/>
    </source>
</evidence>
<keyword evidence="4" id="KW-1185">Reference proteome</keyword>
<dbReference type="GO" id="GO:0080120">
    <property type="term" value="P:CAAX-box protein maturation"/>
    <property type="evidence" value="ECO:0007669"/>
    <property type="project" value="UniProtKB-ARBA"/>
</dbReference>
<feature type="transmembrane region" description="Helical" evidence="1">
    <location>
        <begin position="174"/>
        <end position="195"/>
    </location>
</feature>
<dbReference type="AlphaFoldDB" id="A0A378TH17"/>
<dbReference type="PROSITE" id="PS51318">
    <property type="entry name" value="TAT"/>
    <property type="match status" value="1"/>
</dbReference>
<reference evidence="3 4" key="1">
    <citation type="submission" date="2018-06" db="EMBL/GenBank/DDBJ databases">
        <authorList>
            <consortium name="Pathogen Informatics"/>
            <person name="Doyle S."/>
        </authorList>
    </citation>
    <scope>NUCLEOTIDE SEQUENCE [LARGE SCALE GENOMIC DNA]</scope>
    <source>
        <strain evidence="3 4">NCTC10821</strain>
    </source>
</reference>
<keyword evidence="1" id="KW-0812">Transmembrane</keyword>
<dbReference type="OrthoDB" id="4555276at2"/>
<dbReference type="InterPro" id="IPR006311">
    <property type="entry name" value="TAT_signal"/>
</dbReference>
<evidence type="ECO:0000256" key="1">
    <source>
        <dbReference type="SAM" id="Phobius"/>
    </source>
</evidence>
<name>A0A378TH17_9MYCO</name>
<dbReference type="GO" id="GO:0004175">
    <property type="term" value="F:endopeptidase activity"/>
    <property type="evidence" value="ECO:0007669"/>
    <property type="project" value="UniProtKB-ARBA"/>
</dbReference>
<protein>
    <submittedName>
        <fullName evidence="3">Abortive infection protein</fullName>
    </submittedName>
</protein>
<organism evidence="3 4">
    <name type="scientific">Mycolicibacterium tokaiense</name>
    <dbReference type="NCBI Taxonomy" id="39695"/>
    <lineage>
        <taxon>Bacteria</taxon>
        <taxon>Bacillati</taxon>
        <taxon>Actinomycetota</taxon>
        <taxon>Actinomycetes</taxon>
        <taxon>Mycobacteriales</taxon>
        <taxon>Mycobacteriaceae</taxon>
        <taxon>Mycolicibacterium</taxon>
    </lineage>
</organism>
<gene>
    <name evidence="3" type="ORF">NCTC10821_02366</name>
</gene>
<dbReference type="Proteomes" id="UP000254978">
    <property type="component" value="Unassembled WGS sequence"/>
</dbReference>
<evidence type="ECO:0000259" key="2">
    <source>
        <dbReference type="Pfam" id="PF02517"/>
    </source>
</evidence>
<dbReference type="Pfam" id="PF02517">
    <property type="entry name" value="Rce1-like"/>
    <property type="match status" value="1"/>
</dbReference>
<keyword evidence="1" id="KW-0472">Membrane</keyword>
<evidence type="ECO:0000313" key="3">
    <source>
        <dbReference type="EMBL" id="STZ58846.1"/>
    </source>
</evidence>
<feature type="transmembrane region" description="Helical" evidence="1">
    <location>
        <begin position="150"/>
        <end position="168"/>
    </location>
</feature>